<feature type="transmembrane region" description="Helical" evidence="1">
    <location>
        <begin position="88"/>
        <end position="105"/>
    </location>
</feature>
<keyword evidence="1" id="KW-0472">Membrane</keyword>
<sequence length="170" mass="19333">MKKIVILLCFLWMGFIFYMSSNNGAISHEQSNRVVNIIEKTESKLKTNGESKAAISKEPKVNNNDGKANVKQVKLDSLDHIIRKNAHGFMYMVLALIVSSALFTFNKKGKDAIVYILFICLFYAVTDEFHQAFVPGRTSLISDVLVDFCGALIGLTVFYLFYYKLRRRNS</sequence>
<protein>
    <submittedName>
        <fullName evidence="3">VanZ like family protein</fullName>
    </submittedName>
</protein>
<dbReference type="STRING" id="225345.CLCHR_22750"/>
<feature type="transmembrane region" description="Helical" evidence="1">
    <location>
        <begin position="112"/>
        <end position="134"/>
    </location>
</feature>
<dbReference type="RefSeq" id="WP_079439908.1">
    <property type="nucleotide sequence ID" value="NZ_MZGT01000027.1"/>
</dbReference>
<dbReference type="OrthoDB" id="291892at2"/>
<dbReference type="InterPro" id="IPR006976">
    <property type="entry name" value="VanZ-like"/>
</dbReference>
<keyword evidence="4" id="KW-1185">Reference proteome</keyword>
<organism evidence="3 4">
    <name type="scientific">Clostridium chromiireducens</name>
    <dbReference type="NCBI Taxonomy" id="225345"/>
    <lineage>
        <taxon>Bacteria</taxon>
        <taxon>Bacillati</taxon>
        <taxon>Bacillota</taxon>
        <taxon>Clostridia</taxon>
        <taxon>Eubacteriales</taxon>
        <taxon>Clostridiaceae</taxon>
        <taxon>Clostridium</taxon>
    </lineage>
</organism>
<evidence type="ECO:0000256" key="1">
    <source>
        <dbReference type="SAM" id="Phobius"/>
    </source>
</evidence>
<evidence type="ECO:0000313" key="3">
    <source>
        <dbReference type="EMBL" id="OPJ61870.1"/>
    </source>
</evidence>
<keyword evidence="1" id="KW-1133">Transmembrane helix</keyword>
<accession>A0A1V4IPX2</accession>
<dbReference type="PIRSF" id="PIRSF019083">
    <property type="entry name" value="UCP019083_VanZ"/>
    <property type="match status" value="1"/>
</dbReference>
<comment type="caution">
    <text evidence="3">The sequence shown here is derived from an EMBL/GenBank/DDBJ whole genome shotgun (WGS) entry which is preliminary data.</text>
</comment>
<dbReference type="InterPro" id="IPR016747">
    <property type="entry name" value="Phosphotransbutyrylase"/>
</dbReference>
<evidence type="ECO:0000313" key="4">
    <source>
        <dbReference type="Proteomes" id="UP000191056"/>
    </source>
</evidence>
<feature type="domain" description="VanZ-like" evidence="2">
    <location>
        <begin position="6"/>
        <end position="161"/>
    </location>
</feature>
<dbReference type="PANTHER" id="PTHR28008">
    <property type="entry name" value="DOMAIN PROTEIN, PUTATIVE (AFU_ORTHOLOGUE AFUA_3G10980)-RELATED"/>
    <property type="match status" value="1"/>
</dbReference>
<reference evidence="3 4" key="1">
    <citation type="submission" date="2017-03" db="EMBL/GenBank/DDBJ databases">
        <title>Genome sequence of Clostridium chromiireducens DSM 23318.</title>
        <authorList>
            <person name="Poehlein A."/>
            <person name="Daniel R."/>
        </authorList>
    </citation>
    <scope>NUCLEOTIDE SEQUENCE [LARGE SCALE GENOMIC DNA]</scope>
    <source>
        <strain evidence="3 4">DSM 23318</strain>
    </source>
</reference>
<name>A0A1V4IPX2_9CLOT</name>
<evidence type="ECO:0000259" key="2">
    <source>
        <dbReference type="Pfam" id="PF04892"/>
    </source>
</evidence>
<proteinExistence type="predicted"/>
<keyword evidence="1" id="KW-0812">Transmembrane</keyword>
<dbReference type="AlphaFoldDB" id="A0A1V4IPX2"/>
<dbReference type="Proteomes" id="UP000191056">
    <property type="component" value="Unassembled WGS sequence"/>
</dbReference>
<dbReference type="Pfam" id="PF04892">
    <property type="entry name" value="VanZ"/>
    <property type="match status" value="1"/>
</dbReference>
<gene>
    <name evidence="3" type="ORF">CLCHR_22750</name>
</gene>
<dbReference type="PANTHER" id="PTHR28008:SF1">
    <property type="entry name" value="DOMAIN PROTEIN, PUTATIVE (AFU_ORTHOLOGUE AFUA_3G10980)-RELATED"/>
    <property type="match status" value="1"/>
</dbReference>
<dbReference type="NCBIfam" id="NF037970">
    <property type="entry name" value="vanZ_1"/>
    <property type="match status" value="1"/>
</dbReference>
<feature type="transmembrane region" description="Helical" evidence="1">
    <location>
        <begin position="140"/>
        <end position="162"/>
    </location>
</feature>
<dbReference type="EMBL" id="MZGT01000027">
    <property type="protein sequence ID" value="OPJ61870.1"/>
    <property type="molecule type" value="Genomic_DNA"/>
</dbReference>